<keyword evidence="2" id="KW-0418">Kinase</keyword>
<evidence type="ECO:0000313" key="3">
    <source>
        <dbReference type="Proteomes" id="UP001055439"/>
    </source>
</evidence>
<dbReference type="PANTHER" id="PTHR33781:SF4">
    <property type="entry name" value="PROTEIN PHYTOCHROME KINASE SUBSTRATE 1"/>
    <property type="match status" value="1"/>
</dbReference>
<dbReference type="EMBL" id="CP097511">
    <property type="protein sequence ID" value="URE43206.1"/>
    <property type="molecule type" value="Genomic_DNA"/>
</dbReference>
<dbReference type="GO" id="GO:0016301">
    <property type="term" value="F:kinase activity"/>
    <property type="evidence" value="ECO:0007669"/>
    <property type="project" value="UniProtKB-KW"/>
</dbReference>
<dbReference type="PANTHER" id="PTHR33781">
    <property type="entry name" value="PROTEIN PHYTOCHROME KINASE SUBSTRATE 1-RELATED"/>
    <property type="match status" value="1"/>
</dbReference>
<accession>A0A9E7L7B1</accession>
<feature type="region of interest" description="Disordered" evidence="1">
    <location>
        <begin position="195"/>
        <end position="214"/>
    </location>
</feature>
<name>A0A9E7L7B1_9LILI</name>
<sequence>MEQMCIRKPSPCRCKHEICLVPMASVKVAPKAPLAFETSPSKPRDDSFSTYLALVRENFPPELGNSAPERLSCRISLGTRRTLDGEIEIFDAEKYFSGVMDGDAPPQAPENGPEKPTKKEVRLRVRSRSRTGSISSEMTCNSRSTLLRDRRKHPVPGGQREVEGKRFLGVFPCSCARKNAIDIDKDATSLRKQLAQAGERRDEHLVSDSRPKRISPGLRQQVFASREERKGGGGPRVVFASDFFDTASTHRRSLKIASGGQGGRDDDVHSEASSDLFEIESISMTSSHPFISHEGTESVTTTAYEPSEASVAWSVVTRSVANFSIASEPVAPAASLRKTRRSSGSGLLLGCVSEKAVDVTSGAKKPTGSTSSDHWERSGIDGAARFRAESCGVDVGSGSTGRVLPPSPFGSSRSSHDP</sequence>
<protein>
    <submittedName>
        <fullName evidence="2">Phytochrome kinase substrate</fullName>
    </submittedName>
</protein>
<evidence type="ECO:0000313" key="2">
    <source>
        <dbReference type="EMBL" id="URE43206.1"/>
    </source>
</evidence>
<feature type="compositionally biased region" description="Polar residues" evidence="1">
    <location>
        <begin position="409"/>
        <end position="418"/>
    </location>
</feature>
<dbReference type="Proteomes" id="UP001055439">
    <property type="component" value="Chromosome 9"/>
</dbReference>
<dbReference type="GO" id="GO:0009638">
    <property type="term" value="P:phototropism"/>
    <property type="evidence" value="ECO:0007669"/>
    <property type="project" value="InterPro"/>
</dbReference>
<dbReference type="AlphaFoldDB" id="A0A9E7L7B1"/>
<reference evidence="2" key="1">
    <citation type="submission" date="2022-05" db="EMBL/GenBank/DDBJ databases">
        <title>The Musa troglodytarum L. genome provides insights into the mechanism of non-climacteric behaviour and enrichment of carotenoids.</title>
        <authorList>
            <person name="Wang J."/>
        </authorList>
    </citation>
    <scope>NUCLEOTIDE SEQUENCE</scope>
    <source>
        <tissue evidence="2">Leaf</tissue>
    </source>
</reference>
<feature type="compositionally biased region" description="Basic and acidic residues" evidence="1">
    <location>
        <begin position="373"/>
        <end position="388"/>
    </location>
</feature>
<dbReference type="InterPro" id="IPR039615">
    <property type="entry name" value="PKS"/>
</dbReference>
<proteinExistence type="predicted"/>
<evidence type="ECO:0000256" key="1">
    <source>
        <dbReference type="SAM" id="MobiDB-lite"/>
    </source>
</evidence>
<keyword evidence="2" id="KW-0808">Transferase</keyword>
<gene>
    <name evidence="2" type="ORF">MUK42_25091</name>
</gene>
<organism evidence="2 3">
    <name type="scientific">Musa troglodytarum</name>
    <name type="common">fe'i banana</name>
    <dbReference type="NCBI Taxonomy" id="320322"/>
    <lineage>
        <taxon>Eukaryota</taxon>
        <taxon>Viridiplantae</taxon>
        <taxon>Streptophyta</taxon>
        <taxon>Embryophyta</taxon>
        <taxon>Tracheophyta</taxon>
        <taxon>Spermatophyta</taxon>
        <taxon>Magnoliopsida</taxon>
        <taxon>Liliopsida</taxon>
        <taxon>Zingiberales</taxon>
        <taxon>Musaceae</taxon>
        <taxon>Musa</taxon>
    </lineage>
</organism>
<keyword evidence="3" id="KW-1185">Reference proteome</keyword>
<feature type="region of interest" description="Disordered" evidence="1">
    <location>
        <begin position="359"/>
        <end position="418"/>
    </location>
</feature>
<feature type="compositionally biased region" description="Basic and acidic residues" evidence="1">
    <location>
        <begin position="198"/>
        <end position="211"/>
    </location>
</feature>
<dbReference type="OrthoDB" id="760005at2759"/>
<feature type="region of interest" description="Disordered" evidence="1">
    <location>
        <begin position="100"/>
        <end position="120"/>
    </location>
</feature>